<evidence type="ECO:0000256" key="2">
    <source>
        <dbReference type="ARBA" id="ARBA00022989"/>
    </source>
</evidence>
<dbReference type="AlphaFoldDB" id="A0A1C2DJ98"/>
<feature type="transmembrane region" description="Helical" evidence="4">
    <location>
        <begin position="72"/>
        <end position="92"/>
    </location>
</feature>
<dbReference type="STRING" id="1566387.QV13_20800"/>
<evidence type="ECO:0000256" key="3">
    <source>
        <dbReference type="ARBA" id="ARBA00023136"/>
    </source>
</evidence>
<feature type="transmembrane region" description="Helical" evidence="4">
    <location>
        <begin position="273"/>
        <end position="293"/>
    </location>
</feature>
<feature type="transmembrane region" description="Helical" evidence="4">
    <location>
        <begin position="364"/>
        <end position="384"/>
    </location>
</feature>
<dbReference type="InterPro" id="IPR052524">
    <property type="entry name" value="MFS_Cyanate_Porter"/>
</dbReference>
<name>A0A1C2DJ98_9HYPH</name>
<evidence type="ECO:0008006" key="7">
    <source>
        <dbReference type="Google" id="ProtNLM"/>
    </source>
</evidence>
<dbReference type="Gene3D" id="1.20.1250.20">
    <property type="entry name" value="MFS general substrate transporter like domains"/>
    <property type="match status" value="2"/>
</dbReference>
<evidence type="ECO:0000256" key="4">
    <source>
        <dbReference type="SAM" id="Phobius"/>
    </source>
</evidence>
<keyword evidence="1 4" id="KW-0812">Transmembrane</keyword>
<dbReference type="EMBL" id="MDEO01000035">
    <property type="protein sequence ID" value="OCX14849.1"/>
    <property type="molecule type" value="Genomic_DNA"/>
</dbReference>
<evidence type="ECO:0000256" key="1">
    <source>
        <dbReference type="ARBA" id="ARBA00022692"/>
    </source>
</evidence>
<evidence type="ECO:0000313" key="5">
    <source>
        <dbReference type="EMBL" id="OCX14849.1"/>
    </source>
</evidence>
<comment type="caution">
    <text evidence="5">The sequence shown here is derived from an EMBL/GenBank/DDBJ whole genome shotgun (WGS) entry which is preliminary data.</text>
</comment>
<feature type="transmembrane region" description="Helical" evidence="4">
    <location>
        <begin position="133"/>
        <end position="154"/>
    </location>
</feature>
<organism evidence="5 6">
    <name type="scientific">Mesorhizobium hungaricum</name>
    <dbReference type="NCBI Taxonomy" id="1566387"/>
    <lineage>
        <taxon>Bacteria</taxon>
        <taxon>Pseudomonadati</taxon>
        <taxon>Pseudomonadota</taxon>
        <taxon>Alphaproteobacteria</taxon>
        <taxon>Hyphomicrobiales</taxon>
        <taxon>Phyllobacteriaceae</taxon>
        <taxon>Mesorhizobium</taxon>
    </lineage>
</organism>
<feature type="transmembrane region" description="Helical" evidence="4">
    <location>
        <begin position="299"/>
        <end position="319"/>
    </location>
</feature>
<feature type="transmembrane region" description="Helical" evidence="4">
    <location>
        <begin position="339"/>
        <end position="358"/>
    </location>
</feature>
<dbReference type="Pfam" id="PF07690">
    <property type="entry name" value="MFS_1"/>
    <property type="match status" value="1"/>
</dbReference>
<feature type="transmembrane region" description="Helical" evidence="4">
    <location>
        <begin position="98"/>
        <end position="121"/>
    </location>
</feature>
<feature type="transmembrane region" description="Helical" evidence="4">
    <location>
        <begin position="245"/>
        <end position="266"/>
    </location>
</feature>
<keyword evidence="6" id="KW-1185">Reference proteome</keyword>
<dbReference type="SUPFAM" id="SSF103473">
    <property type="entry name" value="MFS general substrate transporter"/>
    <property type="match status" value="1"/>
</dbReference>
<feature type="transmembrane region" description="Helical" evidence="4">
    <location>
        <begin position="166"/>
        <end position="185"/>
    </location>
</feature>
<dbReference type="Proteomes" id="UP000094412">
    <property type="component" value="Unassembled WGS sequence"/>
</dbReference>
<feature type="transmembrane region" description="Helical" evidence="4">
    <location>
        <begin position="206"/>
        <end position="233"/>
    </location>
</feature>
<gene>
    <name evidence="5" type="ORF">QV13_20800</name>
</gene>
<keyword evidence="2 4" id="KW-1133">Transmembrane helix</keyword>
<evidence type="ECO:0000313" key="6">
    <source>
        <dbReference type="Proteomes" id="UP000094412"/>
    </source>
</evidence>
<feature type="transmembrane region" description="Helical" evidence="4">
    <location>
        <begin position="38"/>
        <end position="60"/>
    </location>
</feature>
<keyword evidence="3 4" id="KW-0472">Membrane</keyword>
<dbReference type="PANTHER" id="PTHR23523:SF2">
    <property type="entry name" value="2-NITROIMIDAZOLE TRANSPORTER"/>
    <property type="match status" value="1"/>
</dbReference>
<dbReference type="InterPro" id="IPR036259">
    <property type="entry name" value="MFS_trans_sf"/>
</dbReference>
<dbReference type="PANTHER" id="PTHR23523">
    <property type="match status" value="1"/>
</dbReference>
<accession>A0A1C2DJ98</accession>
<sequence>MSPAARSMVAGIVLLAVALNLRPALSSLAVLLAPVQQAFGLSGASIGVLTMMPSLCFGLAGGAGLAMARRVGLEKGLAVSLVIITAGLLLRIEPLVQALFAGTVLVGVGIGIAGVLVPAIIKRDYAGRLGLATGLYTMTMCGGGALGAAFTLPLAHALGTGWNATIGLWAVPAGLAMLAWLPFAAGTGATAKAGTDGATVNLWRDGIAWGVTGFMTLQAALAFIVLGWLPAILQSGGLDPLGSGYVTSASVFSQTLTALVVPIFAARLRSQKLLVVAALGFSAIGFAGLTMGWLPGSLFWAVVLGLGQGANFGLALVFIGLRSANANIAARLSSMSQSVGYTLAAGGPLLAGLVRQWSSAAEGQVVLFSAIAFLALLCGLVAGAQRTIGQTRL</sequence>
<protein>
    <recommendedName>
        <fullName evidence="7">MFS transporter</fullName>
    </recommendedName>
</protein>
<dbReference type="GO" id="GO:0022857">
    <property type="term" value="F:transmembrane transporter activity"/>
    <property type="evidence" value="ECO:0007669"/>
    <property type="project" value="InterPro"/>
</dbReference>
<proteinExistence type="predicted"/>
<dbReference type="InterPro" id="IPR011701">
    <property type="entry name" value="MFS"/>
</dbReference>
<reference evidence="5 6" key="1">
    <citation type="submission" date="2016-08" db="EMBL/GenBank/DDBJ databases">
        <title>Whole genome sequence of Mesorhizobium sp. strain UASWS1009 isolated from industrial sewage.</title>
        <authorList>
            <person name="Crovadore J."/>
            <person name="Calmin G."/>
            <person name="Chablais R."/>
            <person name="Cochard B."/>
            <person name="Lefort F."/>
        </authorList>
    </citation>
    <scope>NUCLEOTIDE SEQUENCE [LARGE SCALE GENOMIC DNA]</scope>
    <source>
        <strain evidence="5 6">UASWS1009</strain>
    </source>
</reference>